<feature type="domain" description="SnoaL-like" evidence="1">
    <location>
        <begin position="30"/>
        <end position="126"/>
    </location>
</feature>
<sequence>MNGNTQIQLTAMQLLERMFEVEMKFIRSGADDVDALAEAFHRNVVVHEPGSLPYPGDWKGLEGVGSLFHKMREVWSDMRVEDLTAAREGDTVFMACTLHLTCRTSGVAIKQPFAEVLRFEGERLIEATPFYYDTSEIVTALG</sequence>
<dbReference type="AlphaFoldDB" id="A0A1G5LJN2"/>
<reference evidence="2 3" key="1">
    <citation type="submission" date="2016-10" db="EMBL/GenBank/DDBJ databases">
        <authorList>
            <person name="de Groot N.N."/>
        </authorList>
    </citation>
    <scope>NUCLEOTIDE SEQUENCE [LARGE SCALE GENOMIC DNA]</scope>
    <source>
        <strain evidence="2 3">CGMCC 1.7666</strain>
    </source>
</reference>
<dbReference type="SUPFAM" id="SSF54427">
    <property type="entry name" value="NTF2-like"/>
    <property type="match status" value="1"/>
</dbReference>
<dbReference type="EMBL" id="FMVJ01000019">
    <property type="protein sequence ID" value="SCZ12661.1"/>
    <property type="molecule type" value="Genomic_DNA"/>
</dbReference>
<name>A0A1G5LJN2_9HYPH</name>
<protein>
    <submittedName>
        <fullName evidence="2">Ketosteroid isomerase-related protein</fullName>
    </submittedName>
</protein>
<dbReference type="PANTHER" id="PTHR41252:SF1">
    <property type="entry name" value="BLR2505 PROTEIN"/>
    <property type="match status" value="1"/>
</dbReference>
<evidence type="ECO:0000259" key="1">
    <source>
        <dbReference type="Pfam" id="PF12680"/>
    </source>
</evidence>
<proteinExistence type="predicted"/>
<accession>A0A1G5LJN2</accession>
<dbReference type="Proteomes" id="UP000199569">
    <property type="component" value="Unassembled WGS sequence"/>
</dbReference>
<evidence type="ECO:0000313" key="2">
    <source>
        <dbReference type="EMBL" id="SCZ12661.1"/>
    </source>
</evidence>
<dbReference type="OrthoDB" id="582171at2"/>
<keyword evidence="3" id="KW-1185">Reference proteome</keyword>
<evidence type="ECO:0000313" key="3">
    <source>
        <dbReference type="Proteomes" id="UP000199569"/>
    </source>
</evidence>
<dbReference type="InterPro" id="IPR032710">
    <property type="entry name" value="NTF2-like_dom_sf"/>
</dbReference>
<dbReference type="Pfam" id="PF12680">
    <property type="entry name" value="SnoaL_2"/>
    <property type="match status" value="1"/>
</dbReference>
<keyword evidence="2" id="KW-0413">Isomerase</keyword>
<dbReference type="InterPro" id="IPR037401">
    <property type="entry name" value="SnoaL-like"/>
</dbReference>
<gene>
    <name evidence="2" type="ORF">SAMN02927923_04364</name>
</gene>
<dbReference type="Gene3D" id="3.10.450.50">
    <property type="match status" value="1"/>
</dbReference>
<dbReference type="STRING" id="549386.SAMN02927923_04364"/>
<dbReference type="GO" id="GO:0016853">
    <property type="term" value="F:isomerase activity"/>
    <property type="evidence" value="ECO:0007669"/>
    <property type="project" value="UniProtKB-KW"/>
</dbReference>
<organism evidence="2 3">
    <name type="scientific">Microvirga guangxiensis</name>
    <dbReference type="NCBI Taxonomy" id="549386"/>
    <lineage>
        <taxon>Bacteria</taxon>
        <taxon>Pseudomonadati</taxon>
        <taxon>Pseudomonadota</taxon>
        <taxon>Alphaproteobacteria</taxon>
        <taxon>Hyphomicrobiales</taxon>
        <taxon>Methylobacteriaceae</taxon>
        <taxon>Microvirga</taxon>
    </lineage>
</organism>
<dbReference type="PANTHER" id="PTHR41252">
    <property type="entry name" value="BLR2505 PROTEIN"/>
    <property type="match status" value="1"/>
</dbReference>